<dbReference type="EMBL" id="FMWK01000011">
    <property type="protein sequence ID" value="SCZ79880.1"/>
    <property type="molecule type" value="Genomic_DNA"/>
</dbReference>
<dbReference type="Gene3D" id="2.30.30.90">
    <property type="match status" value="1"/>
</dbReference>
<dbReference type="Proteomes" id="UP000199428">
    <property type="component" value="Unassembled WGS sequence"/>
</dbReference>
<dbReference type="Pfam" id="PF04023">
    <property type="entry name" value="FeoA"/>
    <property type="match status" value="1"/>
</dbReference>
<name>A0A1G5S217_PSEXY</name>
<evidence type="ECO:0000313" key="3">
    <source>
        <dbReference type="EMBL" id="SCZ79880.1"/>
    </source>
</evidence>
<evidence type="ECO:0000259" key="2">
    <source>
        <dbReference type="SMART" id="SM00899"/>
    </source>
</evidence>
<keyword evidence="1" id="KW-0408">Iron</keyword>
<dbReference type="InterPro" id="IPR053184">
    <property type="entry name" value="FeoA-like"/>
</dbReference>
<dbReference type="PANTHER" id="PTHR43151:SF1">
    <property type="entry name" value="SSR2333 PROTEIN"/>
    <property type="match status" value="1"/>
</dbReference>
<dbReference type="AlphaFoldDB" id="A0A1G5S217"/>
<feature type="domain" description="Ferrous iron transporter FeoA-like" evidence="2">
    <location>
        <begin position="2"/>
        <end position="70"/>
    </location>
</feature>
<dbReference type="SUPFAM" id="SSF50037">
    <property type="entry name" value="C-terminal domain of transcriptional repressors"/>
    <property type="match status" value="1"/>
</dbReference>
<evidence type="ECO:0000313" key="4">
    <source>
        <dbReference type="Proteomes" id="UP000199428"/>
    </source>
</evidence>
<organism evidence="3 4">
    <name type="scientific">Pseudobutyrivibrio xylanivorans</name>
    <dbReference type="NCBI Taxonomy" id="185007"/>
    <lineage>
        <taxon>Bacteria</taxon>
        <taxon>Bacillati</taxon>
        <taxon>Bacillota</taxon>
        <taxon>Clostridia</taxon>
        <taxon>Lachnospirales</taxon>
        <taxon>Lachnospiraceae</taxon>
        <taxon>Pseudobutyrivibrio</taxon>
    </lineage>
</organism>
<proteinExistence type="predicted"/>
<accession>A0A1G5S217</accession>
<gene>
    <name evidence="3" type="ORF">SAMN02910350_02001</name>
</gene>
<dbReference type="RefSeq" id="WP_028247745.1">
    <property type="nucleotide sequence ID" value="NZ_FMWK01000011.1"/>
</dbReference>
<evidence type="ECO:0000256" key="1">
    <source>
        <dbReference type="ARBA" id="ARBA00023004"/>
    </source>
</evidence>
<reference evidence="3 4" key="1">
    <citation type="submission" date="2016-10" db="EMBL/GenBank/DDBJ databases">
        <authorList>
            <person name="de Groot N.N."/>
        </authorList>
    </citation>
    <scope>NUCLEOTIDE SEQUENCE [LARGE SCALE GENOMIC DNA]</scope>
    <source>
        <strain evidence="3 4">DSM 10317</strain>
    </source>
</reference>
<dbReference type="SMART" id="SM00899">
    <property type="entry name" value="FeoA"/>
    <property type="match status" value="1"/>
</dbReference>
<dbReference type="InterPro" id="IPR008988">
    <property type="entry name" value="Transcriptional_repressor_C"/>
</dbReference>
<dbReference type="InterPro" id="IPR038157">
    <property type="entry name" value="FeoA_core_dom"/>
</dbReference>
<protein>
    <submittedName>
        <fullName evidence="3">Ferrous iron transport protein A</fullName>
    </submittedName>
</protein>
<dbReference type="PANTHER" id="PTHR43151">
    <property type="entry name" value="FEOA FAMILY PROTEIN"/>
    <property type="match status" value="1"/>
</dbReference>
<dbReference type="InterPro" id="IPR007167">
    <property type="entry name" value="Fe-transptr_FeoA-like"/>
</dbReference>
<dbReference type="GO" id="GO:0046914">
    <property type="term" value="F:transition metal ion binding"/>
    <property type="evidence" value="ECO:0007669"/>
    <property type="project" value="InterPro"/>
</dbReference>
<sequence length="70" mass="7611">MMPLIYAEPGEPQIIKKIGGSPEVKKHLEHLGFNVGGEVSVVSTLGENLIVKVKESRVAVSDELARKIMI</sequence>